<dbReference type="EMBL" id="KV442016">
    <property type="protein sequence ID" value="OAQ34903.1"/>
    <property type="molecule type" value="Genomic_DNA"/>
</dbReference>
<reference evidence="2 3" key="1">
    <citation type="submission" date="2016-05" db="EMBL/GenBank/DDBJ databases">
        <title>Genome sequencing reveals origins of a unique bacterial endosymbiosis in the earliest lineages of terrestrial Fungi.</title>
        <authorList>
            <consortium name="DOE Joint Genome Institute"/>
            <person name="Uehling J."/>
            <person name="Gryganskyi A."/>
            <person name="Hameed K."/>
            <person name="Tschaplinski T."/>
            <person name="Misztal P."/>
            <person name="Wu S."/>
            <person name="Desiro A."/>
            <person name="Vande Pol N."/>
            <person name="Du Z.-Y."/>
            <person name="Zienkiewicz A."/>
            <person name="Zienkiewicz K."/>
            <person name="Morin E."/>
            <person name="Tisserant E."/>
            <person name="Splivallo R."/>
            <person name="Hainaut M."/>
            <person name="Henrissat B."/>
            <person name="Ohm R."/>
            <person name="Kuo A."/>
            <person name="Yan J."/>
            <person name="Lipzen A."/>
            <person name="Nolan M."/>
            <person name="Labutti K."/>
            <person name="Barry K."/>
            <person name="Goldstein A."/>
            <person name="Labbe J."/>
            <person name="Schadt C."/>
            <person name="Tuskan G."/>
            <person name="Grigoriev I."/>
            <person name="Martin F."/>
            <person name="Vilgalys R."/>
            <person name="Bonito G."/>
        </authorList>
    </citation>
    <scope>NUCLEOTIDE SEQUENCE [LARGE SCALE GENOMIC DNA]</scope>
    <source>
        <strain evidence="2 3">AG-77</strain>
    </source>
</reference>
<evidence type="ECO:0000313" key="2">
    <source>
        <dbReference type="EMBL" id="OAQ34903.1"/>
    </source>
</evidence>
<dbReference type="SUPFAM" id="SSF51004">
    <property type="entry name" value="C-terminal (heme d1) domain of cytochrome cd1-nitrite reductase"/>
    <property type="match status" value="1"/>
</dbReference>
<organism evidence="2 3">
    <name type="scientific">Linnemannia elongata AG-77</name>
    <dbReference type="NCBI Taxonomy" id="1314771"/>
    <lineage>
        <taxon>Eukaryota</taxon>
        <taxon>Fungi</taxon>
        <taxon>Fungi incertae sedis</taxon>
        <taxon>Mucoromycota</taxon>
        <taxon>Mortierellomycotina</taxon>
        <taxon>Mortierellomycetes</taxon>
        <taxon>Mortierellales</taxon>
        <taxon>Mortierellaceae</taxon>
        <taxon>Linnemannia</taxon>
    </lineage>
</organism>
<dbReference type="InterPro" id="IPR011048">
    <property type="entry name" value="Haem_d1_sf"/>
</dbReference>
<keyword evidence="3" id="KW-1185">Reference proteome</keyword>
<gene>
    <name evidence="2" type="ORF">K457DRAFT_133329</name>
</gene>
<dbReference type="CDD" id="cd00761">
    <property type="entry name" value="Glyco_tranf_GTA_type"/>
    <property type="match status" value="1"/>
</dbReference>
<feature type="compositionally biased region" description="Acidic residues" evidence="1">
    <location>
        <begin position="343"/>
        <end position="362"/>
    </location>
</feature>
<sequence length="674" mass="75369">MSYSSPTSPTSPTRTRWYYERSAKTPTEETYFAVWSAVPPMTLTSDTKYIRWNIPVPRNGRAYRDIVLGVKAINLQFGNIEAIVVSVDQTVNEKVLFTCEVITPKELEQMCAAANDNTTHYSDYYGDHGIMKWKLKERLLESEGELYVAMEVKTWDGAPADYGSIEIYWVETHINSRAFYQNDPLYSEHRPYLHSLAVDNTGRPEIDNLGLGTKLVESYVYSKQGAHVLVSVRTTPGLIIQLWQIRYLPASDPRCVHQFDNLNLKEQDDEKAFRPKVVAWMYLADVPKSKSIDLVLSYEGTQLAIVDENVPTLDEGEETQQIGGDEGEAAEGERADEGPETAAEGEESEGEETSGEGEEGEGEGGVKEEIVVEGGRKYSASWTTFYRFSPDIIGTGDTPAGATSGSGLVRMNVEETCPGLANFFGRSEFHIVATTNQDVKDEILVACDGVTIEVYSVFEEWSHVRTIVIDPLRTNPSFRRNVFAALFKQLRGKYMLLVDAAGTEVTTWNIETGEAVASSSRFGVSEFWALRHLANVTRDGRLVAVPGHRRLEIYETATWDMVGWYQFPDVGYGEFVSEGLFIRGDTHIMVTVDSEERPFYRNNRGFIIDLGDMTVVEYYASAGHGRFELLPKMDPEEEQLFLAVDTSSACVFSMEGRLLMAPPPPQIGDDPLGP</sequence>
<dbReference type="AlphaFoldDB" id="A0A197KCJ9"/>
<accession>A0A197KCJ9</accession>
<feature type="region of interest" description="Disordered" evidence="1">
    <location>
        <begin position="308"/>
        <end position="367"/>
    </location>
</feature>
<proteinExistence type="predicted"/>
<evidence type="ECO:0000313" key="3">
    <source>
        <dbReference type="Proteomes" id="UP000078512"/>
    </source>
</evidence>
<dbReference type="Proteomes" id="UP000078512">
    <property type="component" value="Unassembled WGS sequence"/>
</dbReference>
<evidence type="ECO:0000256" key="1">
    <source>
        <dbReference type="SAM" id="MobiDB-lite"/>
    </source>
</evidence>
<dbReference type="OrthoDB" id="2359920at2759"/>
<name>A0A197KCJ9_9FUNG</name>
<protein>
    <submittedName>
        <fullName evidence="2">Uncharacterized protein</fullName>
    </submittedName>
</protein>